<evidence type="ECO:0000256" key="1">
    <source>
        <dbReference type="SAM" id="MobiDB-lite"/>
    </source>
</evidence>
<organism evidence="3 4">
    <name type="scientific">Periconia macrospinosa</name>
    <dbReference type="NCBI Taxonomy" id="97972"/>
    <lineage>
        <taxon>Eukaryota</taxon>
        <taxon>Fungi</taxon>
        <taxon>Dikarya</taxon>
        <taxon>Ascomycota</taxon>
        <taxon>Pezizomycotina</taxon>
        <taxon>Dothideomycetes</taxon>
        <taxon>Pleosporomycetidae</taxon>
        <taxon>Pleosporales</taxon>
        <taxon>Massarineae</taxon>
        <taxon>Periconiaceae</taxon>
        <taxon>Periconia</taxon>
    </lineage>
</organism>
<proteinExistence type="predicted"/>
<dbReference type="AlphaFoldDB" id="A0A2V1EAR0"/>
<accession>A0A2V1EAR0</accession>
<dbReference type="STRING" id="97972.A0A2V1EAR0"/>
<dbReference type="OrthoDB" id="3533395at2759"/>
<evidence type="ECO:0000313" key="3">
    <source>
        <dbReference type="EMBL" id="PVI07621.1"/>
    </source>
</evidence>
<evidence type="ECO:0000259" key="2">
    <source>
        <dbReference type="Pfam" id="PF24580"/>
    </source>
</evidence>
<dbReference type="InterPro" id="IPR056026">
    <property type="entry name" value="DUF7607"/>
</dbReference>
<feature type="region of interest" description="Disordered" evidence="1">
    <location>
        <begin position="143"/>
        <end position="194"/>
    </location>
</feature>
<evidence type="ECO:0000313" key="4">
    <source>
        <dbReference type="Proteomes" id="UP000244855"/>
    </source>
</evidence>
<feature type="region of interest" description="Disordered" evidence="1">
    <location>
        <begin position="102"/>
        <end position="126"/>
    </location>
</feature>
<sequence length="539" mass="61696">MEDPMKWTTDEIVKQLCHFIILYTTAECPVPDQSTCLSLESVIRQQGTTGANLLEDANTEISQVMGRQSYVCIVRLLRSKSTSYQHKIAIKGVQSCQIEDTTAAGEGRKRRRVEPQSIQLSTAPSYARNEREQTWFHLMHWENGNTYSDPEESMDDDEEADEDQDEDDSEEEADEDDDDITEEDAVNPEIPRKGKLSSEEIIRIMNDCIDKYTEDWEPGKDQEEDYITDAAILLENAIRSGQQKLLVTKNQAKIDWLRSRLDATGDRIFAEAWSREEALRRQCRALEETVNQLQEAEWLLAIYQSGAVENRPTSSASVPDIIDLGSGSDSSDDREDIVSVHSPEPKSARPTIEEFVESDLQPTPTRPITVISDNPGQASIRSISEWDWESLIEKKDRKRIVMKVINEMSVEKREMIRTRINNVRKHDLVAEIPACINMFRQSGGTNMKMRGVLPRDLPKIMAFTRLFLCWWLAGNYFDTDAKEWRMEDLAEALDGGSQDRNIFYDWVRHVFNNTFSLESCSKPFAPSQAEIIVISDDED</sequence>
<dbReference type="Pfam" id="PF24580">
    <property type="entry name" value="DUF7607"/>
    <property type="match status" value="1"/>
</dbReference>
<dbReference type="Proteomes" id="UP000244855">
    <property type="component" value="Unassembled WGS sequence"/>
</dbReference>
<name>A0A2V1EAR0_9PLEO</name>
<gene>
    <name evidence="3" type="ORF">DM02DRAFT_285430</name>
</gene>
<dbReference type="EMBL" id="KZ805303">
    <property type="protein sequence ID" value="PVI07621.1"/>
    <property type="molecule type" value="Genomic_DNA"/>
</dbReference>
<keyword evidence="4" id="KW-1185">Reference proteome</keyword>
<protein>
    <recommendedName>
        <fullName evidence="2">DUF7607 domain-containing protein</fullName>
    </recommendedName>
</protein>
<feature type="compositionally biased region" description="Low complexity" evidence="1">
    <location>
        <begin position="320"/>
        <end position="329"/>
    </location>
</feature>
<feature type="domain" description="DUF7607" evidence="2">
    <location>
        <begin position="199"/>
        <end position="305"/>
    </location>
</feature>
<feature type="compositionally biased region" description="Acidic residues" evidence="1">
    <location>
        <begin position="149"/>
        <end position="186"/>
    </location>
</feature>
<reference evidence="3 4" key="1">
    <citation type="journal article" date="2018" name="Sci. Rep.">
        <title>Comparative genomics provides insights into the lifestyle and reveals functional heterogeneity of dark septate endophytic fungi.</title>
        <authorList>
            <person name="Knapp D.G."/>
            <person name="Nemeth J.B."/>
            <person name="Barry K."/>
            <person name="Hainaut M."/>
            <person name="Henrissat B."/>
            <person name="Johnson J."/>
            <person name="Kuo A."/>
            <person name="Lim J.H.P."/>
            <person name="Lipzen A."/>
            <person name="Nolan M."/>
            <person name="Ohm R.A."/>
            <person name="Tamas L."/>
            <person name="Grigoriev I.V."/>
            <person name="Spatafora J.W."/>
            <person name="Nagy L.G."/>
            <person name="Kovacs G.M."/>
        </authorList>
    </citation>
    <scope>NUCLEOTIDE SEQUENCE [LARGE SCALE GENOMIC DNA]</scope>
    <source>
        <strain evidence="3 4">DSE2036</strain>
    </source>
</reference>
<feature type="region of interest" description="Disordered" evidence="1">
    <location>
        <begin position="310"/>
        <end position="350"/>
    </location>
</feature>